<sequence>MDAVDAQMAVDRLVTAALTGSRADWDTGVAAVDPTSATRLSLLFDNLRAVAPARLRLRLTGVEQELPAARRAVLGPDARAVQARLDWRLPGERADATSTVWLTLVPGTTGPRLAGTDDGPQGGTDGGSDAGAEPDPVPLLWLAPTVRATRGDVTVLAGTGQDATRWLDLAVRAAADARTHLPEPLRGRWDGHLVVEVPGSGADLARVLGAAPTTYATTAAVTRPEGPTTDAAVRVVVNPATAAQPDDALGATLVHETVHVATRSAASPAPLWAVEGLAEHVALAAHPGQRGADLAALRTGGAPTALPDDAAFATGGADVGAAYAQAWLLCETVVDRRGEDDLGRFYAALDTGSPVDDAARSALGVDESTLVGWWRDALRRATADGGG</sequence>
<feature type="region of interest" description="Disordered" evidence="1">
    <location>
        <begin position="106"/>
        <end position="135"/>
    </location>
</feature>
<evidence type="ECO:0000256" key="1">
    <source>
        <dbReference type="SAM" id="MobiDB-lite"/>
    </source>
</evidence>
<dbReference type="EMBL" id="BAAAYR010000001">
    <property type="protein sequence ID" value="GAA3562113.1"/>
    <property type="molecule type" value="Genomic_DNA"/>
</dbReference>
<evidence type="ECO:0008006" key="4">
    <source>
        <dbReference type="Google" id="ProtNLM"/>
    </source>
</evidence>
<organism evidence="2 3">
    <name type="scientific">Microlunatus spumicola</name>
    <dbReference type="NCBI Taxonomy" id="81499"/>
    <lineage>
        <taxon>Bacteria</taxon>
        <taxon>Bacillati</taxon>
        <taxon>Actinomycetota</taxon>
        <taxon>Actinomycetes</taxon>
        <taxon>Propionibacteriales</taxon>
        <taxon>Propionibacteriaceae</taxon>
        <taxon>Microlunatus</taxon>
    </lineage>
</organism>
<reference evidence="3" key="1">
    <citation type="journal article" date="2019" name="Int. J. Syst. Evol. Microbiol.">
        <title>The Global Catalogue of Microorganisms (GCM) 10K type strain sequencing project: providing services to taxonomists for standard genome sequencing and annotation.</title>
        <authorList>
            <consortium name="The Broad Institute Genomics Platform"/>
            <consortium name="The Broad Institute Genome Sequencing Center for Infectious Disease"/>
            <person name="Wu L."/>
            <person name="Ma J."/>
        </authorList>
    </citation>
    <scope>NUCLEOTIDE SEQUENCE [LARGE SCALE GENOMIC DNA]</scope>
    <source>
        <strain evidence="3">JCM 16540</strain>
    </source>
</reference>
<accession>A0ABP6X8A4</accession>
<feature type="compositionally biased region" description="Gly residues" evidence="1">
    <location>
        <begin position="120"/>
        <end position="129"/>
    </location>
</feature>
<dbReference type="Proteomes" id="UP001500767">
    <property type="component" value="Unassembled WGS sequence"/>
</dbReference>
<gene>
    <name evidence="2" type="ORF">GCM10022197_17170</name>
</gene>
<evidence type="ECO:0000313" key="2">
    <source>
        <dbReference type="EMBL" id="GAA3562113.1"/>
    </source>
</evidence>
<name>A0ABP6X8A4_9ACTN</name>
<comment type="caution">
    <text evidence="2">The sequence shown here is derived from an EMBL/GenBank/DDBJ whole genome shotgun (WGS) entry which is preliminary data.</text>
</comment>
<dbReference type="RefSeq" id="WP_204911370.1">
    <property type="nucleotide sequence ID" value="NZ_BAAAYR010000001.1"/>
</dbReference>
<protein>
    <recommendedName>
        <fullName evidence="4">DUF4157 domain-containing protein</fullName>
    </recommendedName>
</protein>
<keyword evidence="3" id="KW-1185">Reference proteome</keyword>
<evidence type="ECO:0000313" key="3">
    <source>
        <dbReference type="Proteomes" id="UP001500767"/>
    </source>
</evidence>
<proteinExistence type="predicted"/>